<reference evidence="8" key="1">
    <citation type="journal article" date="2020" name="Nat. Ecol. Evol.">
        <title>Deeply conserved synteny resolves early events in vertebrate evolution.</title>
        <authorList>
            <person name="Simakov O."/>
            <person name="Marletaz F."/>
            <person name="Yue J.X."/>
            <person name="O'Connell B."/>
            <person name="Jenkins J."/>
            <person name="Brandt A."/>
            <person name="Calef R."/>
            <person name="Tung C.H."/>
            <person name="Huang T.K."/>
            <person name="Schmutz J."/>
            <person name="Satoh N."/>
            <person name="Yu J.K."/>
            <person name="Putnam N.H."/>
            <person name="Green R.E."/>
            <person name="Rokhsar D.S."/>
        </authorList>
    </citation>
    <scope>NUCLEOTIDE SEQUENCE [LARGE SCALE GENOMIC DNA]</scope>
    <source>
        <strain evidence="8">S238N-H82</strain>
    </source>
</reference>
<name>A0A9J7MZG7_BRAFL</name>
<feature type="compositionally biased region" description="Polar residues" evidence="6">
    <location>
        <begin position="1204"/>
        <end position="1214"/>
    </location>
</feature>
<feature type="region of interest" description="Disordered" evidence="6">
    <location>
        <begin position="360"/>
        <end position="488"/>
    </location>
</feature>
<feature type="compositionally biased region" description="Polar residues" evidence="6">
    <location>
        <begin position="684"/>
        <end position="702"/>
    </location>
</feature>
<feature type="region of interest" description="Disordered" evidence="6">
    <location>
        <begin position="1"/>
        <end position="30"/>
    </location>
</feature>
<dbReference type="Gene3D" id="2.40.50.40">
    <property type="match status" value="1"/>
</dbReference>
<feature type="compositionally biased region" description="Basic and acidic residues" evidence="6">
    <location>
        <begin position="1012"/>
        <end position="1026"/>
    </location>
</feature>
<dbReference type="GO" id="GO:0005634">
    <property type="term" value="C:nucleus"/>
    <property type="evidence" value="ECO:0007669"/>
    <property type="project" value="UniProtKB-SubCell"/>
</dbReference>
<feature type="compositionally biased region" description="Acidic residues" evidence="6">
    <location>
        <begin position="585"/>
        <end position="598"/>
    </location>
</feature>
<feature type="compositionally biased region" description="Polar residues" evidence="6">
    <location>
        <begin position="374"/>
        <end position="383"/>
    </location>
</feature>
<feature type="compositionally biased region" description="Polar residues" evidence="6">
    <location>
        <begin position="155"/>
        <end position="164"/>
    </location>
</feature>
<feature type="compositionally biased region" description="Basic and acidic residues" evidence="6">
    <location>
        <begin position="1032"/>
        <end position="1042"/>
    </location>
</feature>
<feature type="region of interest" description="Disordered" evidence="6">
    <location>
        <begin position="87"/>
        <end position="119"/>
    </location>
</feature>
<accession>A0A9J7MZG7</accession>
<proteinExistence type="predicted"/>
<keyword evidence="8" id="KW-1185">Reference proteome</keyword>
<feature type="compositionally biased region" description="Polar residues" evidence="6">
    <location>
        <begin position="1001"/>
        <end position="1011"/>
    </location>
</feature>
<organism evidence="8 9">
    <name type="scientific">Branchiostoma floridae</name>
    <name type="common">Florida lancelet</name>
    <name type="synonym">Amphioxus</name>
    <dbReference type="NCBI Taxonomy" id="7739"/>
    <lineage>
        <taxon>Eukaryota</taxon>
        <taxon>Metazoa</taxon>
        <taxon>Chordata</taxon>
        <taxon>Cephalochordata</taxon>
        <taxon>Leptocardii</taxon>
        <taxon>Amphioxiformes</taxon>
        <taxon>Branchiostomatidae</taxon>
        <taxon>Branchiostoma</taxon>
    </lineage>
</organism>
<dbReference type="OrthoDB" id="10071877at2759"/>
<dbReference type="InterPro" id="IPR023779">
    <property type="entry name" value="Chromodomain_CS"/>
</dbReference>
<sequence length="1653" mass="183222">MASESESAEEENVSGQETDEDDGLDPSIFEEEDVFEVEKIVGITTYQGQTLYRVRWKGFGSSEDTWEPKENLLSCEDLVDDFVSQREAKRRVKQGPGRKRQKLEDSSVEGSTSLTDMSTDEEAVKRRMWCSLALSDTKHVLPPHVQRQKLEDSSVEGSTSLTDMSTDEEAVKRKAETGGLQCGGLHSEEEYVRQKLEDSSVEGSTSLTDMSTDEEAVKRSMWCSLALSDTKHVLPSPHTEAEAGRLQCEGFNSEEEYVRQKLEDSSVEGSTVKRSMWCSWPTLTLNMFLPPYVQRQKLEDSSVEGSTSLTDMSTDEEARQKLEDFSVEGSTSLTDMSTDEEAVKRSMWCSLAHSDSKHVFPPHVQRQKLEDSSVEGSTSLTDMSTDEEARQKLEDSSVEGSTSLTDMSTDEEAVKRKRGRPRKSPVDQPSTSRSRDSSREPSRHQRDEQMEREEEDEDENSGEKEEGSDDDDDSSSSEEDTVKDTFWRDLEQGKISLELFTGDMYSKGKISLELFTGDMYSKVKGRRAKIESEKKTRRGQKPGRDGKARSSTSSEPDRDQGRTSKHGRQSSRERESLFSSRDVFTDESGDEEGEDVKEPDDKLSERAEVTGKGSRNIQEPVATPDMSVVTPDPSVMTPDPSVMTPDLELRLSESSSQVSQKEPDLDMHLSESSSAAEDSTSSAQKLQNLAQHVSGQTTSPSRPKQLVISIPFNILPTPRQATSEHDKPDSVMEKFTQIVGVPCVLKGADATGPTAQQGGEMSRHIALQQAPQQAQSIQQAAGQIALQQAPQQAQSCQQAAGQIAMQQASQQGQPSQHTASQIALQHSIQRVASQIALQQASLQASSQVALQQPPQQAGNLIALQQPPLQVPPGHIALQQALQQGISSVQVTSGIALQQAAQQAPSQVVLQQATLQAPPGHIVLQQPPQQASSLIALQQQPKQATSQIALQQPPLQVPPGHIALQQAPQQATRQITLQKASNQIALQSVEIASQQPPQQPPRSAQVQGQLTSDPEKVIGHRLPEVTDKQATQRKGEASVEDQQKMAAGSKGDTSATKEASDKRSSPHELKEDVKVERSPPHEDTKVERSPPCEDAKVKRSPPCEDVKVVRSPSQEVKEDAKAERSPLQDPRKKFKVERSLSSETKKVKVEEAEDTIEDVVGQMELQLQKEMSKQVSNVVAGKMEEKQEKKDGSKPRIEEKDKQVENSGKTASQNVDFEKESSSKKEENKDVVSKEIDSPEEKEDQDSSREDMETKNTDSKKKKRRRKEQEKEGKKQDKGKRRPSQERQEEKMEMRPPRRGRTAAVVEEEDEDSGQSDVSYEFDLDEVPFDEDWLALSQQKTEELPARDITNAEFREAVKKGDHRTVKQALRSDKLYNLEHEDPSGMTPVMFAAAEGHDEILKALLLKGAKVNARQKYGATALIYAAERGHRNTVALLIECGAFVNIQQYTGETALMKACKKGFKQIVRLLLEAGADPYLTSSTENTALQLAKLYNNPGLHELMSLHINRITNVVEMTVGKYLANTAKILTPPLLPIHCHPIRESVEYYLSFNHVQQPIIQGVGMLLFLCHASFANNNIQVRLHGPCAVQTVVLNNIIQPALTQEANFIMSFCPRPGKNNLKVKLASAPLSKAKLLICAYRTQLLQPSATNFKTG</sequence>
<reference evidence="9" key="2">
    <citation type="submission" date="2025-08" db="UniProtKB">
        <authorList>
            <consortium name="RefSeq"/>
        </authorList>
    </citation>
    <scope>IDENTIFICATION</scope>
    <source>
        <strain evidence="9">S238N-H82</strain>
        <tissue evidence="9">Testes</tissue>
    </source>
</reference>
<dbReference type="SUPFAM" id="SSF54160">
    <property type="entry name" value="Chromo domain-like"/>
    <property type="match status" value="1"/>
</dbReference>
<dbReference type="Gene3D" id="1.25.40.20">
    <property type="entry name" value="Ankyrin repeat-containing domain"/>
    <property type="match status" value="1"/>
</dbReference>
<feature type="compositionally biased region" description="Basic and acidic residues" evidence="6">
    <location>
        <begin position="1057"/>
        <end position="1107"/>
    </location>
</feature>
<feature type="compositionally biased region" description="Basic and acidic residues" evidence="6">
    <location>
        <begin position="1114"/>
        <end position="1149"/>
    </location>
</feature>
<evidence type="ECO:0000256" key="6">
    <source>
        <dbReference type="SAM" id="MobiDB-lite"/>
    </source>
</evidence>
<evidence type="ECO:0000259" key="7">
    <source>
        <dbReference type="PROSITE" id="PS50013"/>
    </source>
</evidence>
<evidence type="ECO:0000256" key="1">
    <source>
        <dbReference type="ARBA" id="ARBA00004123"/>
    </source>
</evidence>
<dbReference type="KEGG" id="bfo:118422334"/>
<feature type="compositionally biased region" description="Acidic residues" evidence="6">
    <location>
        <begin position="1305"/>
        <end position="1315"/>
    </location>
</feature>
<feature type="compositionally biased region" description="Basic and acidic residues" evidence="6">
    <location>
        <begin position="1282"/>
        <end position="1295"/>
    </location>
</feature>
<dbReference type="Pfam" id="PF00023">
    <property type="entry name" value="Ank"/>
    <property type="match status" value="1"/>
</dbReference>
<keyword evidence="3 5" id="KW-0040">ANK repeat</keyword>
<feature type="repeat" description="ANK" evidence="5">
    <location>
        <begin position="1449"/>
        <end position="1481"/>
    </location>
</feature>
<dbReference type="PROSITE" id="PS50013">
    <property type="entry name" value="CHROMO_2"/>
    <property type="match status" value="1"/>
</dbReference>
<evidence type="ECO:0000256" key="4">
    <source>
        <dbReference type="ARBA" id="ARBA00023242"/>
    </source>
</evidence>
<dbReference type="PROSITE" id="PS50297">
    <property type="entry name" value="ANK_REP_REGION"/>
    <property type="match status" value="3"/>
</dbReference>
<dbReference type="Pfam" id="PF00385">
    <property type="entry name" value="Chromo"/>
    <property type="match status" value="1"/>
</dbReference>
<feature type="compositionally biased region" description="Polar residues" evidence="6">
    <location>
        <begin position="108"/>
        <end position="117"/>
    </location>
</feature>
<feature type="repeat" description="ANK" evidence="5">
    <location>
        <begin position="1383"/>
        <end position="1415"/>
    </location>
</feature>
<dbReference type="InterPro" id="IPR016197">
    <property type="entry name" value="Chromo-like_dom_sf"/>
</dbReference>
<dbReference type="OMA" id="KRSMWCS"/>
<evidence type="ECO:0000256" key="5">
    <source>
        <dbReference type="PROSITE-ProRule" id="PRU00023"/>
    </source>
</evidence>
<dbReference type="PANTHER" id="PTHR24166:SF47">
    <property type="entry name" value="M-PHASE PHOSPHOPROTEIN 8"/>
    <property type="match status" value="1"/>
</dbReference>
<dbReference type="InterPro" id="IPR050889">
    <property type="entry name" value="Dendritic_Spine_Reg/Scaffold"/>
</dbReference>
<dbReference type="SMART" id="SM00298">
    <property type="entry name" value="CHROMO"/>
    <property type="match status" value="1"/>
</dbReference>
<feature type="domain" description="Chromo" evidence="7">
    <location>
        <begin position="35"/>
        <end position="94"/>
    </location>
</feature>
<dbReference type="RefSeq" id="XP_035685746.1">
    <property type="nucleotide sequence ID" value="XM_035829853.1"/>
</dbReference>
<keyword evidence="4" id="KW-0539">Nucleus</keyword>
<feature type="region of interest" description="Disordered" evidence="6">
    <location>
        <begin position="143"/>
        <end position="187"/>
    </location>
</feature>
<feature type="compositionally biased region" description="Basic residues" evidence="6">
    <location>
        <begin position="88"/>
        <end position="101"/>
    </location>
</feature>
<dbReference type="InterPro" id="IPR000953">
    <property type="entry name" value="Chromo/chromo_shadow_dom"/>
</dbReference>
<feature type="repeat" description="ANK" evidence="5">
    <location>
        <begin position="1416"/>
        <end position="1448"/>
    </location>
</feature>
<feature type="region of interest" description="Disordered" evidence="6">
    <location>
        <begin position="991"/>
        <end position="1151"/>
    </location>
</feature>
<feature type="compositionally biased region" description="Basic and acidic residues" evidence="6">
    <location>
        <begin position="1266"/>
        <end position="1275"/>
    </location>
</feature>
<evidence type="ECO:0000313" key="9">
    <source>
        <dbReference type="RefSeq" id="XP_035685746.1"/>
    </source>
</evidence>
<keyword evidence="2" id="KW-0677">Repeat</keyword>
<feature type="compositionally biased region" description="Acidic residues" evidence="6">
    <location>
        <begin position="450"/>
        <end position="479"/>
    </location>
</feature>
<dbReference type="SUPFAM" id="SSF48403">
    <property type="entry name" value="Ankyrin repeat"/>
    <property type="match status" value="1"/>
</dbReference>
<feature type="compositionally biased region" description="Basic and acidic residues" evidence="6">
    <location>
        <begin position="1215"/>
        <end position="1258"/>
    </location>
</feature>
<dbReference type="PROSITE" id="PS50088">
    <property type="entry name" value="ANK_REPEAT"/>
    <property type="match status" value="3"/>
</dbReference>
<dbReference type="CDD" id="cd00024">
    <property type="entry name" value="CD_CSD"/>
    <property type="match status" value="1"/>
</dbReference>
<feature type="compositionally biased region" description="Polar residues" evidence="6">
    <location>
        <begin position="398"/>
        <end position="407"/>
    </location>
</feature>
<dbReference type="InterPro" id="IPR002110">
    <property type="entry name" value="Ankyrin_rpt"/>
</dbReference>
<feature type="region of interest" description="Disordered" evidence="6">
    <location>
        <begin position="512"/>
        <end position="704"/>
    </location>
</feature>
<feature type="compositionally biased region" description="Low complexity" evidence="6">
    <location>
        <begin position="670"/>
        <end position="683"/>
    </location>
</feature>
<feature type="compositionally biased region" description="Basic and acidic residues" evidence="6">
    <location>
        <begin position="433"/>
        <end position="449"/>
    </location>
</feature>
<protein>
    <submittedName>
        <fullName evidence="9">Plectin-like</fullName>
    </submittedName>
</protein>
<evidence type="ECO:0000313" key="8">
    <source>
        <dbReference type="Proteomes" id="UP000001554"/>
    </source>
</evidence>
<comment type="subcellular location">
    <subcellularLocation>
        <location evidence="1">Nucleus</location>
    </subcellularLocation>
</comment>
<dbReference type="Pfam" id="PF12796">
    <property type="entry name" value="Ank_2"/>
    <property type="match status" value="1"/>
</dbReference>
<dbReference type="PROSITE" id="PS00598">
    <property type="entry name" value="CHROMO_1"/>
    <property type="match status" value="1"/>
</dbReference>
<dbReference type="InterPro" id="IPR023780">
    <property type="entry name" value="Chromo_domain"/>
</dbReference>
<dbReference type="PANTHER" id="PTHR24166">
    <property type="entry name" value="ROLLING PEBBLES, ISOFORM B"/>
    <property type="match status" value="1"/>
</dbReference>
<feature type="region of interest" description="Disordered" evidence="6">
    <location>
        <begin position="1168"/>
        <end position="1315"/>
    </location>
</feature>
<feature type="compositionally biased region" description="Basic and acidic residues" evidence="6">
    <location>
        <begin position="599"/>
        <end position="609"/>
    </location>
</feature>
<gene>
    <name evidence="9" type="primary">LOC118422334</name>
</gene>
<evidence type="ECO:0000256" key="3">
    <source>
        <dbReference type="ARBA" id="ARBA00023043"/>
    </source>
</evidence>
<dbReference type="SMART" id="SM00248">
    <property type="entry name" value="ANK"/>
    <property type="match status" value="3"/>
</dbReference>
<evidence type="ECO:0000256" key="2">
    <source>
        <dbReference type="ARBA" id="ARBA00022737"/>
    </source>
</evidence>
<dbReference type="InterPro" id="IPR036770">
    <property type="entry name" value="Ankyrin_rpt-contain_sf"/>
</dbReference>
<feature type="compositionally biased region" description="Basic and acidic residues" evidence="6">
    <location>
        <begin position="1181"/>
        <end position="1203"/>
    </location>
</feature>
<dbReference type="Proteomes" id="UP000001554">
    <property type="component" value="Chromosome 9"/>
</dbReference>
<dbReference type="GeneID" id="118422334"/>